<keyword evidence="7 8" id="KW-1015">Disulfide bond</keyword>
<dbReference type="OrthoDB" id="9978656at2759"/>
<dbReference type="Pfam" id="PF00057">
    <property type="entry name" value="Ldl_recept_a"/>
    <property type="match status" value="2"/>
</dbReference>
<evidence type="ECO:0000313" key="11">
    <source>
        <dbReference type="Proteomes" id="UP000288716"/>
    </source>
</evidence>
<dbReference type="STRING" id="299467.A0A443SHA6"/>
<dbReference type="EMBL" id="NCKV01002385">
    <property type="protein sequence ID" value="RWS26917.1"/>
    <property type="molecule type" value="Genomic_DNA"/>
</dbReference>
<evidence type="ECO:0000256" key="3">
    <source>
        <dbReference type="ARBA" id="ARBA00022692"/>
    </source>
</evidence>
<dbReference type="SMART" id="SM00192">
    <property type="entry name" value="LDLa"/>
    <property type="match status" value="2"/>
</dbReference>
<dbReference type="GO" id="GO:0012505">
    <property type="term" value="C:endomembrane system"/>
    <property type="evidence" value="ECO:0007669"/>
    <property type="project" value="UniProtKB-SubCell"/>
</dbReference>
<dbReference type="SUPFAM" id="SSF57424">
    <property type="entry name" value="LDL receptor-like module"/>
    <property type="match status" value="2"/>
</dbReference>
<evidence type="ECO:0000256" key="6">
    <source>
        <dbReference type="ARBA" id="ARBA00023136"/>
    </source>
</evidence>
<dbReference type="PANTHER" id="PTHR24270">
    <property type="entry name" value="LOW-DENSITY LIPOPROTEIN RECEPTOR-RELATED"/>
    <property type="match status" value="1"/>
</dbReference>
<keyword evidence="5 9" id="KW-1133">Transmembrane helix</keyword>
<dbReference type="GO" id="GO:0016192">
    <property type="term" value="P:vesicle-mediated transport"/>
    <property type="evidence" value="ECO:0007669"/>
    <property type="project" value="UniProtKB-ARBA"/>
</dbReference>
<gene>
    <name evidence="10" type="ORF">B4U80_10369</name>
</gene>
<dbReference type="InterPro" id="IPR023415">
    <property type="entry name" value="LDLR_class-A_CS"/>
</dbReference>
<dbReference type="VEuPathDB" id="VectorBase:LDEU005122"/>
<evidence type="ECO:0000313" key="10">
    <source>
        <dbReference type="EMBL" id="RWS26917.1"/>
    </source>
</evidence>
<evidence type="ECO:0000256" key="1">
    <source>
        <dbReference type="ARBA" id="ARBA00004167"/>
    </source>
</evidence>
<reference evidence="10 11" key="1">
    <citation type="journal article" date="2018" name="Gigascience">
        <title>Genomes of trombidid mites reveal novel predicted allergens and laterally-transferred genes associated with secondary metabolism.</title>
        <authorList>
            <person name="Dong X."/>
            <person name="Chaisiri K."/>
            <person name="Xia D."/>
            <person name="Armstrong S.D."/>
            <person name="Fang Y."/>
            <person name="Donnelly M.J."/>
            <person name="Kadowaki T."/>
            <person name="McGarry J.W."/>
            <person name="Darby A.C."/>
            <person name="Makepeace B.L."/>
        </authorList>
    </citation>
    <scope>NUCLEOTIDE SEQUENCE [LARGE SCALE GENOMIC DNA]</scope>
    <source>
        <strain evidence="10">UoL-UT</strain>
    </source>
</reference>
<keyword evidence="3 9" id="KW-0812">Transmembrane</keyword>
<dbReference type="CDD" id="cd00112">
    <property type="entry name" value="LDLa"/>
    <property type="match status" value="2"/>
</dbReference>
<proteinExistence type="predicted"/>
<keyword evidence="4" id="KW-0677">Repeat</keyword>
<sequence length="133" mass="14367">TKKCIPKTWLCDGHNDCLDGSDEEGCHSTCDHSCGHGVCIKFEKVCDGINHCADDSDEIACPRLPPPKPTPPDYTFPVKWTILGVCLLMLVTVVVAMCLKTLKANGTRRPEAVPVNVLNGRLSCQSICATLAL</sequence>
<protein>
    <submittedName>
        <fullName evidence="10">Uncharacterized protein</fullName>
    </submittedName>
</protein>
<dbReference type="Gene3D" id="4.10.400.10">
    <property type="entry name" value="Low-density Lipoprotein Receptor"/>
    <property type="match status" value="2"/>
</dbReference>
<dbReference type="InterPro" id="IPR050685">
    <property type="entry name" value="LDLR"/>
</dbReference>
<feature type="transmembrane region" description="Helical" evidence="9">
    <location>
        <begin position="80"/>
        <end position="99"/>
    </location>
</feature>
<dbReference type="AlphaFoldDB" id="A0A443SHA6"/>
<dbReference type="PROSITE" id="PS01209">
    <property type="entry name" value="LDLRA_1"/>
    <property type="match status" value="2"/>
</dbReference>
<evidence type="ECO:0000256" key="2">
    <source>
        <dbReference type="ARBA" id="ARBA00004308"/>
    </source>
</evidence>
<evidence type="ECO:0000256" key="4">
    <source>
        <dbReference type="ARBA" id="ARBA00022737"/>
    </source>
</evidence>
<feature type="disulfide bond" evidence="8">
    <location>
        <begin position="34"/>
        <end position="52"/>
    </location>
</feature>
<dbReference type="PRINTS" id="PR00261">
    <property type="entry name" value="LDLRECEPTOR"/>
</dbReference>
<comment type="caution">
    <text evidence="8">Lacks conserved residue(s) required for the propagation of feature annotation.</text>
</comment>
<evidence type="ECO:0000256" key="8">
    <source>
        <dbReference type="PROSITE-ProRule" id="PRU00124"/>
    </source>
</evidence>
<accession>A0A443SHA6</accession>
<dbReference type="InterPro" id="IPR002172">
    <property type="entry name" value="LDrepeatLR_classA_rpt"/>
</dbReference>
<organism evidence="10 11">
    <name type="scientific">Leptotrombidium deliense</name>
    <dbReference type="NCBI Taxonomy" id="299467"/>
    <lineage>
        <taxon>Eukaryota</taxon>
        <taxon>Metazoa</taxon>
        <taxon>Ecdysozoa</taxon>
        <taxon>Arthropoda</taxon>
        <taxon>Chelicerata</taxon>
        <taxon>Arachnida</taxon>
        <taxon>Acari</taxon>
        <taxon>Acariformes</taxon>
        <taxon>Trombidiformes</taxon>
        <taxon>Prostigmata</taxon>
        <taxon>Anystina</taxon>
        <taxon>Parasitengona</taxon>
        <taxon>Trombiculoidea</taxon>
        <taxon>Trombiculidae</taxon>
        <taxon>Leptotrombidium</taxon>
    </lineage>
</organism>
<name>A0A443SHA6_9ACAR</name>
<feature type="disulfide bond" evidence="8">
    <location>
        <begin position="46"/>
        <end position="61"/>
    </location>
</feature>
<evidence type="ECO:0000256" key="5">
    <source>
        <dbReference type="ARBA" id="ARBA00022989"/>
    </source>
</evidence>
<keyword evidence="6 9" id="KW-0472">Membrane</keyword>
<dbReference type="Proteomes" id="UP000288716">
    <property type="component" value="Unassembled WGS sequence"/>
</dbReference>
<comment type="caution">
    <text evidence="10">The sequence shown here is derived from an EMBL/GenBank/DDBJ whole genome shotgun (WGS) entry which is preliminary data.</text>
</comment>
<dbReference type="InterPro" id="IPR036055">
    <property type="entry name" value="LDL_receptor-like_sf"/>
</dbReference>
<dbReference type="PROSITE" id="PS50068">
    <property type="entry name" value="LDLRA_2"/>
    <property type="match status" value="2"/>
</dbReference>
<evidence type="ECO:0000256" key="7">
    <source>
        <dbReference type="ARBA" id="ARBA00023157"/>
    </source>
</evidence>
<keyword evidence="11" id="KW-1185">Reference proteome</keyword>
<feature type="disulfide bond" evidence="8">
    <location>
        <begin position="11"/>
        <end position="26"/>
    </location>
</feature>
<dbReference type="GO" id="GO:0005886">
    <property type="term" value="C:plasma membrane"/>
    <property type="evidence" value="ECO:0007669"/>
    <property type="project" value="TreeGrafter"/>
</dbReference>
<evidence type="ECO:0000256" key="9">
    <source>
        <dbReference type="SAM" id="Phobius"/>
    </source>
</evidence>
<feature type="non-terminal residue" evidence="10">
    <location>
        <position position="1"/>
    </location>
</feature>
<comment type="subcellular location">
    <subcellularLocation>
        <location evidence="2">Endomembrane system</location>
    </subcellularLocation>
    <subcellularLocation>
        <location evidence="1">Membrane</location>
        <topology evidence="1">Single-pass membrane protein</topology>
    </subcellularLocation>
</comment>